<name>A0ABX0KW69_9NEIS</name>
<dbReference type="SUPFAM" id="SSF52833">
    <property type="entry name" value="Thioredoxin-like"/>
    <property type="match status" value="1"/>
</dbReference>
<keyword evidence="3" id="KW-1185">Reference proteome</keyword>
<dbReference type="InterPro" id="IPR036249">
    <property type="entry name" value="Thioredoxin-like_sf"/>
</dbReference>
<dbReference type="InterPro" id="IPR036282">
    <property type="entry name" value="Glutathione-S-Trfase_C_sf"/>
</dbReference>
<dbReference type="InterPro" id="IPR004045">
    <property type="entry name" value="Glutathione_S-Trfase_N"/>
</dbReference>
<gene>
    <name evidence="2" type="ORF">HA050_10985</name>
</gene>
<organism evidence="2 3">
    <name type="scientific">Iodobacter violaceini</name>
    <dbReference type="NCBI Taxonomy" id="3044271"/>
    <lineage>
        <taxon>Bacteria</taxon>
        <taxon>Pseudomonadati</taxon>
        <taxon>Pseudomonadota</taxon>
        <taxon>Betaproteobacteria</taxon>
        <taxon>Neisseriales</taxon>
        <taxon>Chitinibacteraceae</taxon>
        <taxon>Iodobacter</taxon>
    </lineage>
</organism>
<dbReference type="PROSITE" id="PS50404">
    <property type="entry name" value="GST_NTER"/>
    <property type="match status" value="1"/>
</dbReference>
<protein>
    <submittedName>
        <fullName evidence="2">Glutathione S-transferase</fullName>
    </submittedName>
</protein>
<feature type="domain" description="GST N-terminal" evidence="1">
    <location>
        <begin position="1"/>
        <end position="79"/>
    </location>
</feature>
<evidence type="ECO:0000259" key="1">
    <source>
        <dbReference type="PROSITE" id="PS50404"/>
    </source>
</evidence>
<dbReference type="InterPro" id="IPR050983">
    <property type="entry name" value="GST_Omega/HSP26"/>
</dbReference>
<dbReference type="PANTHER" id="PTHR43968:SF6">
    <property type="entry name" value="GLUTATHIONE S-TRANSFERASE OMEGA"/>
    <property type="match status" value="1"/>
</dbReference>
<accession>A0ABX0KW69</accession>
<dbReference type="RefSeq" id="WP_166825784.1">
    <property type="nucleotide sequence ID" value="NZ_JAAOLX010000005.1"/>
</dbReference>
<dbReference type="Gene3D" id="3.40.30.10">
    <property type="entry name" value="Glutaredoxin"/>
    <property type="match status" value="1"/>
</dbReference>
<dbReference type="Pfam" id="PF13417">
    <property type="entry name" value="GST_N_3"/>
    <property type="match status" value="1"/>
</dbReference>
<sequence length="207" mass="22942">MRLFLNDTSPFSRLVLITALETGVSQLDFVWVDPWAWPESLLQLNPFSLVPTLEITEGEALYESLFICDYLLAQGKGGLSHSSRDVKSLQRYALGKLLMETAFKKVVNDRFSGADHALSERGFAALQRALAQLEIWLAAKDEGAELSLPDLCLAVALEYTRFRLPGLFAAHAGPQTLAWLIPYQNRPSFVATAPQRLSAKPASLHLL</sequence>
<reference evidence="2 3" key="1">
    <citation type="submission" date="2020-03" db="EMBL/GenBank/DDBJ databases">
        <title>Draft genome sequence of environmentally isolated violet-colored cultures.</title>
        <authorList>
            <person name="Wilson H.S."/>
        </authorList>
    </citation>
    <scope>NUCLEOTIDE SEQUENCE [LARGE SCALE GENOMIC DNA]</scope>
    <source>
        <strain evidence="2 3">HSC-16F04</strain>
    </source>
</reference>
<dbReference type="Proteomes" id="UP000712570">
    <property type="component" value="Unassembled WGS sequence"/>
</dbReference>
<evidence type="ECO:0000313" key="2">
    <source>
        <dbReference type="EMBL" id="NHQ86640.1"/>
    </source>
</evidence>
<evidence type="ECO:0000313" key="3">
    <source>
        <dbReference type="Proteomes" id="UP000712570"/>
    </source>
</evidence>
<dbReference type="PANTHER" id="PTHR43968">
    <property type="match status" value="1"/>
</dbReference>
<dbReference type="EMBL" id="JAAOLX010000005">
    <property type="protein sequence ID" value="NHQ86640.1"/>
    <property type="molecule type" value="Genomic_DNA"/>
</dbReference>
<dbReference type="SUPFAM" id="SSF47616">
    <property type="entry name" value="GST C-terminal domain-like"/>
    <property type="match status" value="1"/>
</dbReference>
<proteinExistence type="predicted"/>
<comment type="caution">
    <text evidence="2">The sequence shown here is derived from an EMBL/GenBank/DDBJ whole genome shotgun (WGS) entry which is preliminary data.</text>
</comment>
<dbReference type="Gene3D" id="1.20.1050.10">
    <property type="match status" value="1"/>
</dbReference>